<protein>
    <submittedName>
        <fullName evidence="1">Uncharacterized protein</fullName>
    </submittedName>
</protein>
<gene>
    <name evidence="1" type="ORF">AF332_15480</name>
</gene>
<comment type="caution">
    <text evidence="1">The sequence shown here is derived from an EMBL/GenBank/DDBJ whole genome shotgun (WGS) entry which is preliminary data.</text>
</comment>
<organism evidence="1 2">
    <name type="scientific">Sporosarcina globispora</name>
    <name type="common">Bacillus globisporus</name>
    <dbReference type="NCBI Taxonomy" id="1459"/>
    <lineage>
        <taxon>Bacteria</taxon>
        <taxon>Bacillati</taxon>
        <taxon>Bacillota</taxon>
        <taxon>Bacilli</taxon>
        <taxon>Bacillales</taxon>
        <taxon>Caryophanaceae</taxon>
        <taxon>Sporosarcina</taxon>
    </lineage>
</organism>
<dbReference type="EMBL" id="LGUF01000007">
    <property type="protein sequence ID" value="KON88074.1"/>
    <property type="molecule type" value="Genomic_DNA"/>
</dbReference>
<dbReference type="AlphaFoldDB" id="A0A0M0GDZ4"/>
<proteinExistence type="predicted"/>
<dbReference type="Proteomes" id="UP000037109">
    <property type="component" value="Unassembled WGS sequence"/>
</dbReference>
<evidence type="ECO:0000313" key="1">
    <source>
        <dbReference type="EMBL" id="KON88074.1"/>
    </source>
</evidence>
<name>A0A0M0GDZ4_SPOGL</name>
<evidence type="ECO:0000313" key="2">
    <source>
        <dbReference type="Proteomes" id="UP000037109"/>
    </source>
</evidence>
<accession>A0A0M0GDZ4</accession>
<keyword evidence="2" id="KW-1185">Reference proteome</keyword>
<sequence>MAKKGQKSKNYSVMKGQSYVEIEGTEYFLVEGDATDPTSESKSLILFNISVISLLNASESSVSPSGALNTTCT</sequence>
<reference evidence="2" key="1">
    <citation type="submission" date="2015-07" db="EMBL/GenBank/DDBJ databases">
        <title>Fjat-10036 dsm4.</title>
        <authorList>
            <person name="Liu B."/>
            <person name="Wang J."/>
            <person name="Zhu Y."/>
            <person name="Liu G."/>
            <person name="Chen Q."/>
            <person name="Chen Z."/>
            <person name="Lan J."/>
            <person name="Che J."/>
            <person name="Ge C."/>
            <person name="Shi H."/>
            <person name="Pan Z."/>
            <person name="Liu X."/>
        </authorList>
    </citation>
    <scope>NUCLEOTIDE SEQUENCE [LARGE SCALE GENOMIC DNA]</scope>
    <source>
        <strain evidence="2">DSM 4</strain>
    </source>
</reference>